<comment type="caution">
    <text evidence="14">The sequence shown here is derived from an EMBL/GenBank/DDBJ whole genome shotgun (WGS) entry which is preliminary data.</text>
</comment>
<dbReference type="Pfam" id="PF07686">
    <property type="entry name" value="V-set"/>
    <property type="match status" value="1"/>
</dbReference>
<dbReference type="PANTHER" id="PTHR46608:SF3">
    <property type="entry name" value="T-CELL IMMUNOGLOBULIN AND MUCIN DOMAIN-CONTAINING PROTEIN 4"/>
    <property type="match status" value="1"/>
</dbReference>
<protein>
    <submittedName>
        <fullName evidence="14">TIMD4 isoform 1</fullName>
    </submittedName>
</protein>
<evidence type="ECO:0000256" key="3">
    <source>
        <dbReference type="ARBA" id="ARBA00022729"/>
    </source>
</evidence>
<gene>
    <name evidence="14" type="ORF">CR201_G0004601</name>
</gene>
<dbReference type="GO" id="GO:0016020">
    <property type="term" value="C:membrane"/>
    <property type="evidence" value="ECO:0007669"/>
    <property type="project" value="UniProtKB-SubCell"/>
</dbReference>
<dbReference type="PANTHER" id="PTHR46608">
    <property type="entry name" value="T-CELL IMMUNOGLOBULIN AND MUCIN DOMAIN-CONTAINING PROTEIN 4"/>
    <property type="match status" value="1"/>
</dbReference>
<keyword evidence="8" id="KW-0393">Immunoglobulin domain</keyword>
<name>A0A2J8X6P6_PONAB</name>
<evidence type="ECO:0000256" key="1">
    <source>
        <dbReference type="ARBA" id="ARBA00004479"/>
    </source>
</evidence>
<evidence type="ECO:0000259" key="13">
    <source>
        <dbReference type="PROSITE" id="PS50835"/>
    </source>
</evidence>
<feature type="region of interest" description="Disordered" evidence="10">
    <location>
        <begin position="277"/>
        <end position="307"/>
    </location>
</feature>
<evidence type="ECO:0000313" key="14">
    <source>
        <dbReference type="EMBL" id="PNJ77693.1"/>
    </source>
</evidence>
<dbReference type="FunFam" id="2.60.40.10:FF:000774">
    <property type="entry name" value="Hepatitis A virus cellular receptor 1"/>
    <property type="match status" value="1"/>
</dbReference>
<dbReference type="PROSITE" id="PS50835">
    <property type="entry name" value="IG_LIKE"/>
    <property type="match status" value="1"/>
</dbReference>
<dbReference type="SUPFAM" id="SSF48726">
    <property type="entry name" value="Immunoglobulin"/>
    <property type="match status" value="1"/>
</dbReference>
<keyword evidence="4 11" id="KW-1133">Transmembrane helix</keyword>
<keyword evidence="6" id="KW-1015">Disulfide bond</keyword>
<feature type="transmembrane region" description="Helical" evidence="11">
    <location>
        <begin position="323"/>
        <end position="344"/>
    </location>
</feature>
<evidence type="ECO:0000256" key="12">
    <source>
        <dbReference type="SAM" id="SignalP"/>
    </source>
</evidence>
<organism evidence="14">
    <name type="scientific">Pongo abelii</name>
    <name type="common">Sumatran orangutan</name>
    <name type="synonym">Pongo pygmaeus abelii</name>
    <dbReference type="NCBI Taxonomy" id="9601"/>
    <lineage>
        <taxon>Eukaryota</taxon>
        <taxon>Metazoa</taxon>
        <taxon>Chordata</taxon>
        <taxon>Craniata</taxon>
        <taxon>Vertebrata</taxon>
        <taxon>Euteleostomi</taxon>
        <taxon>Mammalia</taxon>
        <taxon>Eutheria</taxon>
        <taxon>Euarchontoglires</taxon>
        <taxon>Primates</taxon>
        <taxon>Haplorrhini</taxon>
        <taxon>Catarrhini</taxon>
        <taxon>Hominidae</taxon>
        <taxon>Pongo</taxon>
    </lineage>
</organism>
<proteinExistence type="inferred from homology"/>
<keyword evidence="3 12" id="KW-0732">Signal</keyword>
<dbReference type="STRING" id="9601.ENSPPYP00000017885"/>
<dbReference type="Gene3D" id="2.60.40.10">
    <property type="entry name" value="Immunoglobulins"/>
    <property type="match status" value="1"/>
</dbReference>
<dbReference type="InterPro" id="IPR007110">
    <property type="entry name" value="Ig-like_dom"/>
</dbReference>
<dbReference type="GO" id="GO:0060097">
    <property type="term" value="P:cytoskeletal rearrangement involved in phagocytosis, engulfment"/>
    <property type="evidence" value="ECO:0007669"/>
    <property type="project" value="TreeGrafter"/>
</dbReference>
<dbReference type="InterPro" id="IPR036179">
    <property type="entry name" value="Ig-like_dom_sf"/>
</dbReference>
<evidence type="ECO:0000256" key="4">
    <source>
        <dbReference type="ARBA" id="ARBA00022989"/>
    </source>
</evidence>
<evidence type="ECO:0000256" key="8">
    <source>
        <dbReference type="ARBA" id="ARBA00023319"/>
    </source>
</evidence>
<evidence type="ECO:0000256" key="11">
    <source>
        <dbReference type="SAM" id="Phobius"/>
    </source>
</evidence>
<dbReference type="InterPro" id="IPR003599">
    <property type="entry name" value="Ig_sub"/>
</dbReference>
<feature type="region of interest" description="Disordered" evidence="10">
    <location>
        <begin position="136"/>
        <end position="170"/>
    </location>
</feature>
<dbReference type="InterPro" id="IPR013106">
    <property type="entry name" value="Ig_V-set"/>
</dbReference>
<accession>A0A2J8X6P6</accession>
<evidence type="ECO:0000256" key="7">
    <source>
        <dbReference type="ARBA" id="ARBA00023180"/>
    </source>
</evidence>
<dbReference type="EMBL" id="NDHI03003371">
    <property type="protein sequence ID" value="PNJ77693.1"/>
    <property type="molecule type" value="Genomic_DNA"/>
</dbReference>
<evidence type="ECO:0000256" key="9">
    <source>
        <dbReference type="ARBA" id="ARBA00038203"/>
    </source>
</evidence>
<feature type="domain" description="Ig-like" evidence="13">
    <location>
        <begin position="21"/>
        <end position="126"/>
    </location>
</feature>
<feature type="chain" id="PRO_5014405761" evidence="12">
    <location>
        <begin position="25"/>
        <end position="386"/>
    </location>
</feature>
<evidence type="ECO:0000256" key="2">
    <source>
        <dbReference type="ARBA" id="ARBA00022692"/>
    </source>
</evidence>
<evidence type="ECO:0000256" key="6">
    <source>
        <dbReference type="ARBA" id="ARBA00023157"/>
    </source>
</evidence>
<evidence type="ECO:0000256" key="5">
    <source>
        <dbReference type="ARBA" id="ARBA00023136"/>
    </source>
</evidence>
<keyword evidence="5 11" id="KW-0472">Membrane</keyword>
<feature type="signal peptide" evidence="12">
    <location>
        <begin position="1"/>
        <end position="24"/>
    </location>
</feature>
<sequence>MSKEPLILWLLIEFWWLYLTPVASETVVTGVLGHRVTLPCLYSSWSHDSNSMCWGKDQCPHSGCKEALIHTDGTRVTLRKSAKYRLQGTIRRGDVSLTILNPSESDSGVYCCRIEVPGWFNDVKINVRLNLQRASTTTHRTTTTTTRRTTTTTTRRTTTTSPTTTPQMTTTPAVLPTTVVTTPDLTTGTPLQMTTIAVFTTANTCPSPTPSTLPEAATGLLTPEPSKEGPILTAESETVLPSDSWSSAESTSADTVLLTSKESKVWDLPSTSHVSMWKTSDSVSSPQPGASDTAVPEQNKTTETGQMDRMPMSMKNEMPISQLLMIIAPSLGFVLLALLVAFLLRGKFMETYCSQKHTRLDCIGDSKNVLNDVQHGREDEDGLFTL</sequence>
<evidence type="ECO:0000256" key="10">
    <source>
        <dbReference type="SAM" id="MobiDB-lite"/>
    </source>
</evidence>
<dbReference type="InterPro" id="IPR013783">
    <property type="entry name" value="Ig-like_fold"/>
</dbReference>
<dbReference type="SMART" id="SM00409">
    <property type="entry name" value="IG"/>
    <property type="match status" value="1"/>
</dbReference>
<dbReference type="GO" id="GO:0043277">
    <property type="term" value="P:apoptotic cell clearance"/>
    <property type="evidence" value="ECO:0007669"/>
    <property type="project" value="TreeGrafter"/>
</dbReference>
<keyword evidence="7" id="KW-0325">Glycoprotein</keyword>
<comment type="subcellular location">
    <subcellularLocation>
        <location evidence="1">Membrane</location>
        <topology evidence="1">Single-pass type I membrane protein</topology>
    </subcellularLocation>
</comment>
<dbReference type="AlphaFoldDB" id="A0A2J8X6P6"/>
<reference evidence="14" key="1">
    <citation type="submission" date="2017-12" db="EMBL/GenBank/DDBJ databases">
        <title>High-resolution comparative analysis of great ape genomes.</title>
        <authorList>
            <person name="Pollen A."/>
            <person name="Hastie A."/>
            <person name="Hormozdiari F."/>
            <person name="Dougherty M."/>
            <person name="Liu R."/>
            <person name="Chaisson M."/>
            <person name="Hoppe E."/>
            <person name="Hill C."/>
            <person name="Pang A."/>
            <person name="Hillier L."/>
            <person name="Baker C."/>
            <person name="Armstrong J."/>
            <person name="Shendure J."/>
            <person name="Paten B."/>
            <person name="Wilson R."/>
            <person name="Chao H."/>
            <person name="Schneider V."/>
            <person name="Ventura M."/>
            <person name="Kronenberg Z."/>
            <person name="Murali S."/>
            <person name="Gordon D."/>
            <person name="Cantsilieris S."/>
            <person name="Munson K."/>
            <person name="Nelson B."/>
            <person name="Raja A."/>
            <person name="Underwood J."/>
            <person name="Diekhans M."/>
            <person name="Fiddes I."/>
            <person name="Haussler D."/>
            <person name="Eichler E."/>
        </authorList>
    </citation>
    <scope>NUCLEOTIDE SEQUENCE [LARGE SCALE GENOMIC DNA]</scope>
    <source>
        <strain evidence="14">Susie</strain>
    </source>
</reference>
<feature type="compositionally biased region" description="Polar residues" evidence="10">
    <location>
        <begin position="277"/>
        <end position="305"/>
    </location>
</feature>
<dbReference type="GO" id="GO:0001786">
    <property type="term" value="F:phosphatidylserine binding"/>
    <property type="evidence" value="ECO:0007669"/>
    <property type="project" value="TreeGrafter"/>
</dbReference>
<comment type="similarity">
    <text evidence="9">Belongs to the immunoglobulin superfamily. TIM family.</text>
</comment>
<keyword evidence="2 11" id="KW-0812">Transmembrane</keyword>